<sequence length="437" mass="49109">MKVRFALLVFLLAWCGQLRAQHVFRSLEEVWAYAEQHNVQVVTTGAQRQVAAGAVRQAYGNLLPSISLNGAFTDNVTIQPTLVPAELFGGEPGVYVEEKFGKRYNYTAGLNAQLDLINPSNWYTVRGARYNEVISESQWKISKQEVYQLSAQVYFTYHLMHEAEALAQESLAASNETLKHTAHLFALGQVSEVTLNLATIQVKAAALTLHVARSNGQTALNQLKQLLELPLDDSLNLPADTVARQNIEDLSLEPSSAMAVKLAYAQMATARNTVQSSRSAFSPVLSAVYAFNAQVTGNDFMTFGNTNSLPQQYWGLRLSIPIMAHHTRSYQLDRSKIDFESKQRQYESILSNTAIDDVNLVNDFTQAYTALAGAKEILELYHLNDSHAAHRLDAGQISVDERLEVYQDYITYRNQYLQYLSDYFIRYAQVQVRLKTF</sequence>
<comment type="subcellular location">
    <subcellularLocation>
        <location evidence="1">Cell outer membrane</location>
    </subcellularLocation>
</comment>
<dbReference type="InterPro" id="IPR051906">
    <property type="entry name" value="TolC-like"/>
</dbReference>
<comment type="caution">
    <text evidence="9">The sequence shown here is derived from an EMBL/GenBank/DDBJ whole genome shotgun (WGS) entry which is preliminary data.</text>
</comment>
<gene>
    <name evidence="9" type="ORF">JI741_31930</name>
</gene>
<organism evidence="9 10">
    <name type="scientific">Chryseolinea lacunae</name>
    <dbReference type="NCBI Taxonomy" id="2801331"/>
    <lineage>
        <taxon>Bacteria</taxon>
        <taxon>Pseudomonadati</taxon>
        <taxon>Bacteroidota</taxon>
        <taxon>Cytophagia</taxon>
        <taxon>Cytophagales</taxon>
        <taxon>Fulvivirgaceae</taxon>
        <taxon>Chryseolinea</taxon>
    </lineage>
</organism>
<evidence type="ECO:0000256" key="2">
    <source>
        <dbReference type="ARBA" id="ARBA00007613"/>
    </source>
</evidence>
<feature type="signal peptide" evidence="8">
    <location>
        <begin position="1"/>
        <end position="20"/>
    </location>
</feature>
<keyword evidence="6" id="KW-0472">Membrane</keyword>
<dbReference type="Proteomes" id="UP000613030">
    <property type="component" value="Unassembled WGS sequence"/>
</dbReference>
<dbReference type="InterPro" id="IPR003423">
    <property type="entry name" value="OMP_efflux"/>
</dbReference>
<reference evidence="9 10" key="1">
    <citation type="submission" date="2021-01" db="EMBL/GenBank/DDBJ databases">
        <title>Chryseolinea sp. Jin1 Genome sequencing and assembly.</title>
        <authorList>
            <person name="Kim I."/>
        </authorList>
    </citation>
    <scope>NUCLEOTIDE SEQUENCE [LARGE SCALE GENOMIC DNA]</scope>
    <source>
        <strain evidence="9 10">Jin1</strain>
    </source>
</reference>
<dbReference type="Gene3D" id="1.20.1600.10">
    <property type="entry name" value="Outer membrane efflux proteins (OEP)"/>
    <property type="match status" value="1"/>
</dbReference>
<evidence type="ECO:0000256" key="3">
    <source>
        <dbReference type="ARBA" id="ARBA00022448"/>
    </source>
</evidence>
<dbReference type="Pfam" id="PF02321">
    <property type="entry name" value="OEP"/>
    <property type="match status" value="1"/>
</dbReference>
<keyword evidence="7" id="KW-0998">Cell outer membrane</keyword>
<evidence type="ECO:0000256" key="6">
    <source>
        <dbReference type="ARBA" id="ARBA00023136"/>
    </source>
</evidence>
<dbReference type="RefSeq" id="WP_202016580.1">
    <property type="nucleotide sequence ID" value="NZ_JAERRB010000020.1"/>
</dbReference>
<evidence type="ECO:0000256" key="5">
    <source>
        <dbReference type="ARBA" id="ARBA00022692"/>
    </source>
</evidence>
<feature type="chain" id="PRO_5046109628" evidence="8">
    <location>
        <begin position="21"/>
        <end position="437"/>
    </location>
</feature>
<accession>A0ABS1L372</accession>
<evidence type="ECO:0000256" key="4">
    <source>
        <dbReference type="ARBA" id="ARBA00022452"/>
    </source>
</evidence>
<keyword evidence="8" id="KW-0732">Signal</keyword>
<evidence type="ECO:0000256" key="1">
    <source>
        <dbReference type="ARBA" id="ARBA00004442"/>
    </source>
</evidence>
<dbReference type="EMBL" id="JAERRB010000020">
    <property type="protein sequence ID" value="MBL0745888.1"/>
    <property type="molecule type" value="Genomic_DNA"/>
</dbReference>
<evidence type="ECO:0000313" key="9">
    <source>
        <dbReference type="EMBL" id="MBL0745888.1"/>
    </source>
</evidence>
<evidence type="ECO:0000256" key="7">
    <source>
        <dbReference type="ARBA" id="ARBA00023237"/>
    </source>
</evidence>
<keyword evidence="10" id="KW-1185">Reference proteome</keyword>
<protein>
    <submittedName>
        <fullName evidence="9">TolC family protein</fullName>
    </submittedName>
</protein>
<dbReference type="PANTHER" id="PTHR30026">
    <property type="entry name" value="OUTER MEMBRANE PROTEIN TOLC"/>
    <property type="match status" value="1"/>
</dbReference>
<keyword evidence="3" id="KW-0813">Transport</keyword>
<evidence type="ECO:0000313" key="10">
    <source>
        <dbReference type="Proteomes" id="UP000613030"/>
    </source>
</evidence>
<comment type="similarity">
    <text evidence="2">Belongs to the outer membrane factor (OMF) (TC 1.B.17) family.</text>
</comment>
<keyword evidence="5" id="KW-0812">Transmembrane</keyword>
<name>A0ABS1L372_9BACT</name>
<keyword evidence="4" id="KW-1134">Transmembrane beta strand</keyword>
<dbReference type="PANTHER" id="PTHR30026:SF20">
    <property type="entry name" value="OUTER MEMBRANE PROTEIN TOLC"/>
    <property type="match status" value="1"/>
</dbReference>
<dbReference type="SUPFAM" id="SSF56954">
    <property type="entry name" value="Outer membrane efflux proteins (OEP)"/>
    <property type="match status" value="1"/>
</dbReference>
<evidence type="ECO:0000256" key="8">
    <source>
        <dbReference type="SAM" id="SignalP"/>
    </source>
</evidence>
<proteinExistence type="inferred from homology"/>